<dbReference type="EMBL" id="JAHRIP010048407">
    <property type="protein sequence ID" value="MEQ2299723.1"/>
    <property type="molecule type" value="Genomic_DNA"/>
</dbReference>
<comment type="catalytic activity">
    <reaction evidence="10">
        <text>L-tyrosyl-[protein] + ATP = O-phospho-L-tyrosyl-[protein] + ADP + H(+)</text>
        <dbReference type="Rhea" id="RHEA:10596"/>
        <dbReference type="Rhea" id="RHEA-COMP:10136"/>
        <dbReference type="Rhea" id="RHEA-COMP:20101"/>
        <dbReference type="ChEBI" id="CHEBI:15378"/>
        <dbReference type="ChEBI" id="CHEBI:30616"/>
        <dbReference type="ChEBI" id="CHEBI:46858"/>
        <dbReference type="ChEBI" id="CHEBI:61978"/>
        <dbReference type="ChEBI" id="CHEBI:456216"/>
        <dbReference type="EC" id="2.7.12.2"/>
    </reaction>
</comment>
<comment type="caution">
    <text evidence="13">The sequence shown here is derived from an EMBL/GenBank/DDBJ whole genome shotgun (WGS) entry which is preliminary data.</text>
</comment>
<dbReference type="SUPFAM" id="SSF56112">
    <property type="entry name" value="Protein kinase-like (PK-like)"/>
    <property type="match status" value="1"/>
</dbReference>
<dbReference type="PANTHER" id="PTHR47238">
    <property type="entry name" value="MITOGEN-ACTIVATED PROTEIN KINASE KINASE 5"/>
    <property type="match status" value="1"/>
</dbReference>
<evidence type="ECO:0000256" key="2">
    <source>
        <dbReference type="ARBA" id="ARBA00022553"/>
    </source>
</evidence>
<keyword evidence="6" id="KW-0067">ATP-binding</keyword>
<name>A0ABV0Z0P2_9TELE</name>
<comment type="catalytic activity">
    <reaction evidence="8">
        <text>L-seryl-[protein] + ATP = O-phospho-L-seryl-[protein] + ADP + H(+)</text>
        <dbReference type="Rhea" id="RHEA:17989"/>
        <dbReference type="Rhea" id="RHEA-COMP:9863"/>
        <dbReference type="Rhea" id="RHEA-COMP:11604"/>
        <dbReference type="ChEBI" id="CHEBI:15378"/>
        <dbReference type="ChEBI" id="CHEBI:29999"/>
        <dbReference type="ChEBI" id="CHEBI:30616"/>
        <dbReference type="ChEBI" id="CHEBI:83421"/>
        <dbReference type="ChEBI" id="CHEBI:456216"/>
        <dbReference type="EC" id="2.7.12.2"/>
    </reaction>
</comment>
<dbReference type="Pfam" id="PF00069">
    <property type="entry name" value="Pkinase"/>
    <property type="match status" value="1"/>
</dbReference>
<keyword evidence="7" id="KW-0829">Tyrosine-protein kinase</keyword>
<evidence type="ECO:0000259" key="12">
    <source>
        <dbReference type="PROSITE" id="PS50011"/>
    </source>
</evidence>
<keyword evidence="5 13" id="KW-0418">Kinase</keyword>
<keyword evidence="14" id="KW-1185">Reference proteome</keyword>
<evidence type="ECO:0000313" key="14">
    <source>
        <dbReference type="Proteomes" id="UP001469553"/>
    </source>
</evidence>
<proteinExistence type="predicted"/>
<accession>A0ABV0Z0P2</accession>
<feature type="region of interest" description="Disordered" evidence="11">
    <location>
        <begin position="14"/>
        <end position="43"/>
    </location>
</feature>
<dbReference type="InterPro" id="IPR011009">
    <property type="entry name" value="Kinase-like_dom_sf"/>
</dbReference>
<evidence type="ECO:0000256" key="11">
    <source>
        <dbReference type="SAM" id="MobiDB-lite"/>
    </source>
</evidence>
<evidence type="ECO:0000313" key="13">
    <source>
        <dbReference type="EMBL" id="MEQ2299723.1"/>
    </source>
</evidence>
<reference evidence="13 14" key="1">
    <citation type="submission" date="2021-06" db="EMBL/GenBank/DDBJ databases">
        <authorList>
            <person name="Palmer J.M."/>
        </authorList>
    </citation>
    <scope>NUCLEOTIDE SEQUENCE [LARGE SCALE GENOMIC DNA]</scope>
    <source>
        <strain evidence="13 14">AS_MEX2019</strain>
        <tissue evidence="13">Muscle</tissue>
    </source>
</reference>
<evidence type="ECO:0000256" key="9">
    <source>
        <dbReference type="ARBA" id="ARBA00049299"/>
    </source>
</evidence>
<evidence type="ECO:0000256" key="6">
    <source>
        <dbReference type="ARBA" id="ARBA00022840"/>
    </source>
</evidence>
<evidence type="ECO:0000256" key="7">
    <source>
        <dbReference type="ARBA" id="ARBA00023137"/>
    </source>
</evidence>
<dbReference type="InterPro" id="IPR052468">
    <property type="entry name" value="Dual_spec_MAPK_kinase"/>
</dbReference>
<comment type="catalytic activity">
    <reaction evidence="9">
        <text>L-threonyl-[protein] + ATP = O-phospho-L-threonyl-[protein] + ADP + H(+)</text>
        <dbReference type="Rhea" id="RHEA:46608"/>
        <dbReference type="Rhea" id="RHEA-COMP:11060"/>
        <dbReference type="Rhea" id="RHEA-COMP:11605"/>
        <dbReference type="ChEBI" id="CHEBI:15378"/>
        <dbReference type="ChEBI" id="CHEBI:30013"/>
        <dbReference type="ChEBI" id="CHEBI:30616"/>
        <dbReference type="ChEBI" id="CHEBI:61977"/>
        <dbReference type="ChEBI" id="CHEBI:456216"/>
        <dbReference type="EC" id="2.7.12.2"/>
    </reaction>
</comment>
<dbReference type="PROSITE" id="PS50011">
    <property type="entry name" value="PROTEIN_KINASE_DOM"/>
    <property type="match status" value="1"/>
</dbReference>
<organism evidence="13 14">
    <name type="scientific">Ameca splendens</name>
    <dbReference type="NCBI Taxonomy" id="208324"/>
    <lineage>
        <taxon>Eukaryota</taxon>
        <taxon>Metazoa</taxon>
        <taxon>Chordata</taxon>
        <taxon>Craniata</taxon>
        <taxon>Vertebrata</taxon>
        <taxon>Euteleostomi</taxon>
        <taxon>Actinopterygii</taxon>
        <taxon>Neopterygii</taxon>
        <taxon>Teleostei</taxon>
        <taxon>Neoteleostei</taxon>
        <taxon>Acanthomorphata</taxon>
        <taxon>Ovalentaria</taxon>
        <taxon>Atherinomorphae</taxon>
        <taxon>Cyprinodontiformes</taxon>
        <taxon>Goodeidae</taxon>
        <taxon>Ameca</taxon>
    </lineage>
</organism>
<sequence length="206" mass="23311">MSSLEQRLSRIEEKLKQENEEARRRIDLNIDMSPQRSRPRPIIVIQLSPAPAPSQRAALQLPLVNDGGSRSSSSESSPQHHPYPSRPRHMLTLPTPPYGLQKSLENVEIDQKLQEIMRQTGYLKIDGQRYPAEVTDLISEGEIGSGTCGQVFKVRFKKTGHVIAVKQMRRTGNKDENKRILMDLDVVLKSHDCPYIIQCYGAIVTN</sequence>
<dbReference type="PANTHER" id="PTHR47238:SF2">
    <property type="entry name" value="DUAL SPECIFICITY MITOGEN-ACTIVATED PROTEIN KINASE KINASE HEMIPTEROUS"/>
    <property type="match status" value="1"/>
</dbReference>
<evidence type="ECO:0000256" key="3">
    <source>
        <dbReference type="ARBA" id="ARBA00022679"/>
    </source>
</evidence>
<evidence type="ECO:0000256" key="1">
    <source>
        <dbReference type="ARBA" id="ARBA00022527"/>
    </source>
</evidence>
<keyword evidence="3" id="KW-0808">Transferase</keyword>
<feature type="non-terminal residue" evidence="13">
    <location>
        <position position="206"/>
    </location>
</feature>
<evidence type="ECO:0000256" key="8">
    <source>
        <dbReference type="ARBA" id="ARBA00049014"/>
    </source>
</evidence>
<dbReference type="GO" id="GO:0016301">
    <property type="term" value="F:kinase activity"/>
    <property type="evidence" value="ECO:0007669"/>
    <property type="project" value="UniProtKB-KW"/>
</dbReference>
<dbReference type="Gene3D" id="3.30.200.20">
    <property type="entry name" value="Phosphorylase Kinase, domain 1"/>
    <property type="match status" value="1"/>
</dbReference>
<dbReference type="Proteomes" id="UP001469553">
    <property type="component" value="Unassembled WGS sequence"/>
</dbReference>
<gene>
    <name evidence="13" type="primary">MAP2K7_1</name>
    <name evidence="13" type="ORF">AMECASPLE_018045</name>
</gene>
<feature type="domain" description="Protein kinase" evidence="12">
    <location>
        <begin position="137"/>
        <end position="206"/>
    </location>
</feature>
<dbReference type="InterPro" id="IPR000719">
    <property type="entry name" value="Prot_kinase_dom"/>
</dbReference>
<keyword evidence="4" id="KW-0547">Nucleotide-binding</keyword>
<protein>
    <submittedName>
        <fullName evidence="13">Dual specificity mitogen-activated protein kinase kinase 7</fullName>
    </submittedName>
</protein>
<feature type="compositionally biased region" description="Basic and acidic residues" evidence="11">
    <location>
        <begin position="14"/>
        <end position="28"/>
    </location>
</feature>
<evidence type="ECO:0000256" key="4">
    <source>
        <dbReference type="ARBA" id="ARBA00022741"/>
    </source>
</evidence>
<keyword evidence="1" id="KW-0723">Serine/threonine-protein kinase</keyword>
<feature type="region of interest" description="Disordered" evidence="11">
    <location>
        <begin position="64"/>
        <end position="94"/>
    </location>
</feature>
<evidence type="ECO:0000256" key="5">
    <source>
        <dbReference type="ARBA" id="ARBA00022777"/>
    </source>
</evidence>
<evidence type="ECO:0000256" key="10">
    <source>
        <dbReference type="ARBA" id="ARBA00051693"/>
    </source>
</evidence>
<keyword evidence="2" id="KW-0597">Phosphoprotein</keyword>